<dbReference type="InterPro" id="IPR000504">
    <property type="entry name" value="RRM_dom"/>
</dbReference>
<reference evidence="3 4" key="1">
    <citation type="submission" date="2023-10" db="EMBL/GenBank/DDBJ databases">
        <title>Chromosome-scale genome assembly provides insights into flower coloration mechanisms of Canna indica.</title>
        <authorList>
            <person name="Li C."/>
        </authorList>
    </citation>
    <scope>NUCLEOTIDE SEQUENCE [LARGE SCALE GENOMIC DNA]</scope>
    <source>
        <tissue evidence="3">Flower</tissue>
    </source>
</reference>
<dbReference type="SUPFAM" id="SSF54928">
    <property type="entry name" value="RNA-binding domain, RBD"/>
    <property type="match status" value="1"/>
</dbReference>
<dbReference type="AlphaFoldDB" id="A0AAQ3K0V8"/>
<sequence>MATSSEAAKKAYAEFEEKVKRTVFLDNLSPQVTVPVIKQALGQFGNVVNVEFISNYTIPYPIPQCALVEMGDEKQSQGVVSELTSHPFMMSGIPRPVIAKIAQNEMFADRPVPPDRKIEVRWVEQLEPSDPDFEAIRKLKILCKKQNAQHLALIKHQLTAEENIAKQQEETLKVHFKKYQLIESIMQDGTGARLARRYGLRLDED</sequence>
<dbReference type="PANTHER" id="PTHR36309">
    <property type="entry name" value="RNA-BINDING (RRM/RBD/RNP MOTIFS) FAMILY PROTEIN"/>
    <property type="match status" value="1"/>
</dbReference>
<dbReference type="PANTHER" id="PTHR36309:SF1">
    <property type="entry name" value="RNA-BINDING (RRM_RBD_RNP MOTIFS) FAMILY PROTEIN"/>
    <property type="match status" value="1"/>
</dbReference>
<dbReference type="CDD" id="cd00590">
    <property type="entry name" value="RRM_SF"/>
    <property type="match status" value="1"/>
</dbReference>
<dbReference type="InterPro" id="IPR053316">
    <property type="entry name" value="Epigenetic_reg_gene_expr"/>
</dbReference>
<dbReference type="EMBL" id="CP136891">
    <property type="protein sequence ID" value="WOK97430.1"/>
    <property type="molecule type" value="Genomic_DNA"/>
</dbReference>
<dbReference type="GO" id="GO:0003723">
    <property type="term" value="F:RNA binding"/>
    <property type="evidence" value="ECO:0007669"/>
    <property type="project" value="UniProtKB-UniRule"/>
</dbReference>
<proteinExistence type="predicted"/>
<feature type="domain" description="RRM" evidence="2">
    <location>
        <begin position="21"/>
        <end position="104"/>
    </location>
</feature>
<name>A0AAQ3K0V8_9LILI</name>
<evidence type="ECO:0000259" key="2">
    <source>
        <dbReference type="PROSITE" id="PS50102"/>
    </source>
</evidence>
<dbReference type="Gene3D" id="3.30.70.330">
    <property type="match status" value="1"/>
</dbReference>
<organism evidence="3 4">
    <name type="scientific">Canna indica</name>
    <name type="common">Indian-shot</name>
    <dbReference type="NCBI Taxonomy" id="4628"/>
    <lineage>
        <taxon>Eukaryota</taxon>
        <taxon>Viridiplantae</taxon>
        <taxon>Streptophyta</taxon>
        <taxon>Embryophyta</taxon>
        <taxon>Tracheophyta</taxon>
        <taxon>Spermatophyta</taxon>
        <taxon>Magnoliopsida</taxon>
        <taxon>Liliopsida</taxon>
        <taxon>Zingiberales</taxon>
        <taxon>Cannaceae</taxon>
        <taxon>Canna</taxon>
    </lineage>
</organism>
<evidence type="ECO:0000256" key="1">
    <source>
        <dbReference type="PROSITE-ProRule" id="PRU00176"/>
    </source>
</evidence>
<keyword evidence="1" id="KW-0694">RNA-binding</keyword>
<dbReference type="InterPro" id="IPR035979">
    <property type="entry name" value="RBD_domain_sf"/>
</dbReference>
<dbReference type="InterPro" id="IPR012677">
    <property type="entry name" value="Nucleotide-bd_a/b_plait_sf"/>
</dbReference>
<protein>
    <recommendedName>
        <fullName evidence="2">RRM domain-containing protein</fullName>
    </recommendedName>
</protein>
<accession>A0AAQ3K0V8</accession>
<dbReference type="PROSITE" id="PS50102">
    <property type="entry name" value="RRM"/>
    <property type="match status" value="1"/>
</dbReference>
<evidence type="ECO:0000313" key="3">
    <source>
        <dbReference type="EMBL" id="WOK97430.1"/>
    </source>
</evidence>
<keyword evidence="4" id="KW-1185">Reference proteome</keyword>
<dbReference type="Proteomes" id="UP001327560">
    <property type="component" value="Chromosome 2"/>
</dbReference>
<gene>
    <name evidence="3" type="ORF">Cni_G06138</name>
</gene>
<evidence type="ECO:0000313" key="4">
    <source>
        <dbReference type="Proteomes" id="UP001327560"/>
    </source>
</evidence>